<proteinExistence type="predicted"/>
<comment type="caution">
    <text evidence="1">The sequence shown here is derived from an EMBL/GenBank/DDBJ whole genome shotgun (WGS) entry which is preliminary data.</text>
</comment>
<dbReference type="AlphaFoldDB" id="A0A839T224"/>
<evidence type="ECO:0000313" key="2">
    <source>
        <dbReference type="Proteomes" id="UP000549250"/>
    </source>
</evidence>
<dbReference type="RefSeq" id="WP_183165443.1">
    <property type="nucleotide sequence ID" value="NZ_JACHXI010000003.1"/>
</dbReference>
<accession>A0A839T224</accession>
<protein>
    <submittedName>
        <fullName evidence="1">Uncharacterized protein</fullName>
    </submittedName>
</protein>
<name>A0A839T224_AZOMA</name>
<dbReference type="EMBL" id="JACHXI010000003">
    <property type="protein sequence ID" value="MBB3102444.1"/>
    <property type="molecule type" value="Genomic_DNA"/>
</dbReference>
<evidence type="ECO:0000313" key="1">
    <source>
        <dbReference type="EMBL" id="MBB3102444.1"/>
    </source>
</evidence>
<dbReference type="Proteomes" id="UP000549250">
    <property type="component" value="Unassembled WGS sequence"/>
</dbReference>
<keyword evidence="2" id="KW-1185">Reference proteome</keyword>
<organism evidence="1 2">
    <name type="scientific">Azomonas macrocytogenes</name>
    <name type="common">Azotobacter macrocytogenes</name>
    <dbReference type="NCBI Taxonomy" id="69962"/>
    <lineage>
        <taxon>Bacteria</taxon>
        <taxon>Pseudomonadati</taxon>
        <taxon>Pseudomonadota</taxon>
        <taxon>Gammaproteobacteria</taxon>
        <taxon>Pseudomonadales</taxon>
        <taxon>Pseudomonadaceae</taxon>
        <taxon>Azomonas</taxon>
    </lineage>
</organism>
<sequence length="48" mass="5833">MRISQMNLPELGQRRRFPYFMSRYFCDPTLRLEEPRITASARPKPYDP</sequence>
<gene>
    <name evidence="1" type="ORF">FHR87_000827</name>
</gene>
<reference evidence="1 2" key="1">
    <citation type="submission" date="2020-08" db="EMBL/GenBank/DDBJ databases">
        <title>Genomic Encyclopedia of Type Strains, Phase III (KMG-III): the genomes of soil and plant-associated and newly described type strains.</title>
        <authorList>
            <person name="Whitman W."/>
        </authorList>
    </citation>
    <scope>NUCLEOTIDE SEQUENCE [LARGE SCALE GENOMIC DNA]</scope>
    <source>
        <strain evidence="1 2">CECT 4462</strain>
    </source>
</reference>